<protein>
    <submittedName>
        <fullName evidence="6">PCP degradation transcriptional activation protein</fullName>
    </submittedName>
</protein>
<dbReference type="Pfam" id="PF03466">
    <property type="entry name" value="LysR_substrate"/>
    <property type="match status" value="1"/>
</dbReference>
<dbReference type="InterPro" id="IPR036390">
    <property type="entry name" value="WH_DNA-bd_sf"/>
</dbReference>
<feature type="domain" description="HTH lysR-type" evidence="5">
    <location>
        <begin position="13"/>
        <end position="70"/>
    </location>
</feature>
<accession>A0A6S6ZS86</accession>
<dbReference type="InterPro" id="IPR036388">
    <property type="entry name" value="WH-like_DNA-bd_sf"/>
</dbReference>
<dbReference type="InterPro" id="IPR050389">
    <property type="entry name" value="LysR-type_TF"/>
</dbReference>
<dbReference type="EMBL" id="CADIJX010000008">
    <property type="protein sequence ID" value="CAB3693992.1"/>
    <property type="molecule type" value="Genomic_DNA"/>
</dbReference>
<organism evidence="6 7">
    <name type="scientific">Achromobacter pestifer</name>
    <dbReference type="NCBI Taxonomy" id="1353889"/>
    <lineage>
        <taxon>Bacteria</taxon>
        <taxon>Pseudomonadati</taxon>
        <taxon>Pseudomonadota</taxon>
        <taxon>Betaproteobacteria</taxon>
        <taxon>Burkholderiales</taxon>
        <taxon>Alcaligenaceae</taxon>
        <taxon>Achromobacter</taxon>
    </lineage>
</organism>
<dbReference type="SUPFAM" id="SSF53850">
    <property type="entry name" value="Periplasmic binding protein-like II"/>
    <property type="match status" value="1"/>
</dbReference>
<evidence type="ECO:0000256" key="2">
    <source>
        <dbReference type="ARBA" id="ARBA00023015"/>
    </source>
</evidence>
<dbReference type="InterPro" id="IPR037402">
    <property type="entry name" value="YidZ_PBP2"/>
</dbReference>
<evidence type="ECO:0000259" key="5">
    <source>
        <dbReference type="PROSITE" id="PS50931"/>
    </source>
</evidence>
<proteinExistence type="inferred from homology"/>
<dbReference type="PANTHER" id="PTHR30118:SF15">
    <property type="entry name" value="TRANSCRIPTIONAL REGULATORY PROTEIN"/>
    <property type="match status" value="1"/>
</dbReference>
<dbReference type="Proteomes" id="UP000494108">
    <property type="component" value="Unassembled WGS sequence"/>
</dbReference>
<dbReference type="GO" id="GO:0003677">
    <property type="term" value="F:DNA binding"/>
    <property type="evidence" value="ECO:0007669"/>
    <property type="project" value="UniProtKB-KW"/>
</dbReference>
<evidence type="ECO:0000313" key="7">
    <source>
        <dbReference type="Proteomes" id="UP000494108"/>
    </source>
</evidence>
<reference evidence="6 7" key="1">
    <citation type="submission" date="2020-04" db="EMBL/GenBank/DDBJ databases">
        <authorList>
            <person name="De Canck E."/>
        </authorList>
    </citation>
    <scope>NUCLEOTIDE SEQUENCE [LARGE SCALE GENOMIC DNA]</scope>
    <source>
        <strain evidence="6 7">LMG 3431</strain>
    </source>
</reference>
<evidence type="ECO:0000313" key="6">
    <source>
        <dbReference type="EMBL" id="CAB3693992.1"/>
    </source>
</evidence>
<comment type="similarity">
    <text evidence="1">Belongs to the LysR transcriptional regulatory family.</text>
</comment>
<dbReference type="PANTHER" id="PTHR30118">
    <property type="entry name" value="HTH-TYPE TRANSCRIPTIONAL REGULATOR LEUO-RELATED"/>
    <property type="match status" value="1"/>
</dbReference>
<dbReference type="Gene3D" id="1.10.10.10">
    <property type="entry name" value="Winged helix-like DNA-binding domain superfamily/Winged helix DNA-binding domain"/>
    <property type="match status" value="1"/>
</dbReference>
<dbReference type="SUPFAM" id="SSF46785">
    <property type="entry name" value="Winged helix' DNA-binding domain"/>
    <property type="match status" value="1"/>
</dbReference>
<dbReference type="CDD" id="cd08417">
    <property type="entry name" value="PBP2_Nitroaromatics_like"/>
    <property type="match status" value="1"/>
</dbReference>
<name>A0A6S6ZS86_9BURK</name>
<keyword evidence="2" id="KW-0805">Transcription regulation</keyword>
<dbReference type="AlphaFoldDB" id="A0A6S6ZS86"/>
<dbReference type="RefSeq" id="WP_175177302.1">
    <property type="nucleotide sequence ID" value="NZ_CADIJX010000008.1"/>
</dbReference>
<keyword evidence="7" id="KW-1185">Reference proteome</keyword>
<evidence type="ECO:0000256" key="1">
    <source>
        <dbReference type="ARBA" id="ARBA00009437"/>
    </source>
</evidence>
<dbReference type="GO" id="GO:0003700">
    <property type="term" value="F:DNA-binding transcription factor activity"/>
    <property type="evidence" value="ECO:0007669"/>
    <property type="project" value="InterPro"/>
</dbReference>
<keyword evidence="3" id="KW-0238">DNA-binding</keyword>
<dbReference type="InterPro" id="IPR000847">
    <property type="entry name" value="LysR_HTH_N"/>
</dbReference>
<dbReference type="PROSITE" id="PS50931">
    <property type="entry name" value="HTH_LYSR"/>
    <property type="match status" value="1"/>
</dbReference>
<dbReference type="InterPro" id="IPR005119">
    <property type="entry name" value="LysR_subst-bd"/>
</dbReference>
<dbReference type="Gene3D" id="3.40.190.10">
    <property type="entry name" value="Periplasmic binding protein-like II"/>
    <property type="match status" value="2"/>
</dbReference>
<evidence type="ECO:0000256" key="3">
    <source>
        <dbReference type="ARBA" id="ARBA00023125"/>
    </source>
</evidence>
<dbReference type="Pfam" id="PF00126">
    <property type="entry name" value="HTH_1"/>
    <property type="match status" value="1"/>
</dbReference>
<gene>
    <name evidence="6" type="primary">pcpR_6</name>
    <name evidence="6" type="ORF">LMG3431_05027</name>
</gene>
<evidence type="ECO:0000256" key="4">
    <source>
        <dbReference type="ARBA" id="ARBA00023163"/>
    </source>
</evidence>
<keyword evidence="4" id="KW-0804">Transcription</keyword>
<sequence>MSDTQPLPHLRRLDMNLLLTFDVLMRTRSATASSALLHKTQPAISRDLARLRHRLEDPLLVVVKGRFIPTERALELHATVHDALAQIESVLRPPEAFDPARASGVVNIGTGAHSEILLAAPLLERLHRLAPGLTLRFQSVHGDFVPDDLDAERLDIAIGLFGKVPARFHRDTLLHDRRVCVVSSRHPWAGRKALTLADLSAIKWFAFAQMYGRETNFDRALKPDAARLEFSAYLSGFGITPYVLLDTDYATTMPACVAQAHGRHFPLAVLELPARLRKIEFVMVWARRQHTSPQQAWLRDQIRQVLQERVGALAAEAA</sequence>